<proteinExistence type="predicted"/>
<gene>
    <name evidence="4" type="ORF">NA56DRAFT_685193</name>
</gene>
<feature type="domain" description="C2H2-type" evidence="3">
    <location>
        <begin position="712"/>
        <end position="740"/>
    </location>
</feature>
<keyword evidence="1" id="KW-0479">Metal-binding</keyword>
<evidence type="ECO:0000313" key="5">
    <source>
        <dbReference type="Proteomes" id="UP000235672"/>
    </source>
</evidence>
<feature type="compositionally biased region" description="Basic and acidic residues" evidence="2">
    <location>
        <begin position="608"/>
        <end position="619"/>
    </location>
</feature>
<keyword evidence="5" id="KW-1185">Reference proteome</keyword>
<feature type="region of interest" description="Disordered" evidence="2">
    <location>
        <begin position="277"/>
        <end position="297"/>
    </location>
</feature>
<feature type="compositionally biased region" description="Basic and acidic residues" evidence="2">
    <location>
        <begin position="422"/>
        <end position="436"/>
    </location>
</feature>
<feature type="compositionally biased region" description="Basic and acidic residues" evidence="2">
    <location>
        <begin position="277"/>
        <end position="286"/>
    </location>
</feature>
<evidence type="ECO:0000256" key="1">
    <source>
        <dbReference type="PROSITE-ProRule" id="PRU00042"/>
    </source>
</evidence>
<dbReference type="STRING" id="1745343.A0A2J6QKX8"/>
<feature type="region of interest" description="Disordered" evidence="2">
    <location>
        <begin position="608"/>
        <end position="676"/>
    </location>
</feature>
<dbReference type="Proteomes" id="UP000235672">
    <property type="component" value="Unassembled WGS sequence"/>
</dbReference>
<reference evidence="4 5" key="1">
    <citation type="submission" date="2016-05" db="EMBL/GenBank/DDBJ databases">
        <title>A degradative enzymes factory behind the ericoid mycorrhizal symbiosis.</title>
        <authorList>
            <consortium name="DOE Joint Genome Institute"/>
            <person name="Martino E."/>
            <person name="Morin E."/>
            <person name="Grelet G."/>
            <person name="Kuo A."/>
            <person name="Kohler A."/>
            <person name="Daghino S."/>
            <person name="Barry K."/>
            <person name="Choi C."/>
            <person name="Cichocki N."/>
            <person name="Clum A."/>
            <person name="Copeland A."/>
            <person name="Hainaut M."/>
            <person name="Haridas S."/>
            <person name="Labutti K."/>
            <person name="Lindquist E."/>
            <person name="Lipzen A."/>
            <person name="Khouja H.-R."/>
            <person name="Murat C."/>
            <person name="Ohm R."/>
            <person name="Olson A."/>
            <person name="Spatafora J."/>
            <person name="Veneault-Fourrey C."/>
            <person name="Henrissat B."/>
            <person name="Grigoriev I."/>
            <person name="Martin F."/>
            <person name="Perotto S."/>
        </authorList>
    </citation>
    <scope>NUCLEOTIDE SEQUENCE [LARGE SCALE GENOMIC DNA]</scope>
    <source>
        <strain evidence="4 5">UAMH 7357</strain>
    </source>
</reference>
<feature type="compositionally biased region" description="Low complexity" evidence="2">
    <location>
        <begin position="662"/>
        <end position="675"/>
    </location>
</feature>
<dbReference type="SMART" id="SM00355">
    <property type="entry name" value="ZnF_C2H2"/>
    <property type="match status" value="2"/>
</dbReference>
<keyword evidence="1" id="KW-0863">Zinc-finger</keyword>
<dbReference type="PROSITE" id="PS50157">
    <property type="entry name" value="ZINC_FINGER_C2H2_2"/>
    <property type="match status" value="1"/>
</dbReference>
<evidence type="ECO:0000313" key="4">
    <source>
        <dbReference type="EMBL" id="PMD26930.1"/>
    </source>
</evidence>
<feature type="compositionally biased region" description="Polar residues" evidence="2">
    <location>
        <begin position="620"/>
        <end position="631"/>
    </location>
</feature>
<dbReference type="GO" id="GO:0008270">
    <property type="term" value="F:zinc ion binding"/>
    <property type="evidence" value="ECO:0007669"/>
    <property type="project" value="UniProtKB-KW"/>
</dbReference>
<keyword evidence="1" id="KW-0862">Zinc</keyword>
<sequence>MASLKLDEWKGRWSFARGATKATHQTKGRAMTELTEALAEVDGLLAGINYLEKVEPDSEETLPIYASTGTSNNYSSSKPATASWFGHLAVDLPQLGASSSEDLSKIEPRHLRSILTDKLVTSNDDPRQIPRKSQWATIQSLRSASMLHYNQFAKVTADSTNADIRKLRKSYVTAKKLLEMGILTFRQVLLRQNPTTLVDIFAFASLSYVISKTLHAKGHIDESDILSGILDWRAAIIDERERSAFDEIAEQLWPEAKEIMHFIPLERAKRNLGTAGVRHDENETRHSPSLIPEEATDRSSLGLDEVNIASGDDPPLSPWTRTDASDFQANTFALPFLSEVETPPGGLQNHVSQLTQETRSHPEFMFSDWLNFDSAFQEESLDQNFFQNPAPDIRPELLIPSQTTCVIEPEVAPTDPTSSSHGLKEPSPEEQKDSLAEDSTLHRLLDTPLFQVVFRFLIQISEMGDLLNVLSGGGLTSGKDDIKPPHTRPPWATSEFFEQASEHFLRPLQNEAVQIDGIFSGIIAMAEMFVKLGSFQTVREVENYIITVGRNLAHSYDLFATLVSKTLIQCLFASQKMGWNLLYPNCVEEADEYFIPYVNRRQRGEEEWAHSGFERRSLSEEMSSPASLTNENSKKHSPDPPKHSSQDVPDSAAKRRYRDMPSAASQSSPSSSDASTIEHCPFENCLKSFKGTGAPSNLSRHVRTKHRKKKSFKCPICCKETDRRDNLRQHFSKLHRNHTLPDWIADRKRGLHDARRLA</sequence>
<name>A0A2J6QKX8_9HELO</name>
<protein>
    <recommendedName>
        <fullName evidence="3">C2H2-type domain-containing protein</fullName>
    </recommendedName>
</protein>
<dbReference type="EMBL" id="KZ613467">
    <property type="protein sequence ID" value="PMD26930.1"/>
    <property type="molecule type" value="Genomic_DNA"/>
</dbReference>
<dbReference type="OrthoDB" id="5100145at2759"/>
<feature type="compositionally biased region" description="Basic and acidic residues" evidence="2">
    <location>
        <begin position="632"/>
        <end position="645"/>
    </location>
</feature>
<evidence type="ECO:0000256" key="2">
    <source>
        <dbReference type="SAM" id="MobiDB-lite"/>
    </source>
</evidence>
<evidence type="ECO:0000259" key="3">
    <source>
        <dbReference type="PROSITE" id="PS50157"/>
    </source>
</evidence>
<accession>A0A2J6QKX8</accession>
<feature type="region of interest" description="Disordered" evidence="2">
    <location>
        <begin position="410"/>
        <end position="436"/>
    </location>
</feature>
<dbReference type="AlphaFoldDB" id="A0A2J6QKX8"/>
<dbReference type="Gene3D" id="3.30.160.60">
    <property type="entry name" value="Classic Zinc Finger"/>
    <property type="match status" value="1"/>
</dbReference>
<dbReference type="InterPro" id="IPR013087">
    <property type="entry name" value="Znf_C2H2_type"/>
</dbReference>
<organism evidence="4 5">
    <name type="scientific">Hyaloscypha hepaticicola</name>
    <dbReference type="NCBI Taxonomy" id="2082293"/>
    <lineage>
        <taxon>Eukaryota</taxon>
        <taxon>Fungi</taxon>
        <taxon>Dikarya</taxon>
        <taxon>Ascomycota</taxon>
        <taxon>Pezizomycotina</taxon>
        <taxon>Leotiomycetes</taxon>
        <taxon>Helotiales</taxon>
        <taxon>Hyaloscyphaceae</taxon>
        <taxon>Hyaloscypha</taxon>
    </lineage>
</organism>